<evidence type="ECO:0000256" key="5">
    <source>
        <dbReference type="ARBA" id="ARBA00022989"/>
    </source>
</evidence>
<keyword evidence="25" id="KW-1185">Reference proteome</keyword>
<name>A0A7J5YF39_DISMA</name>
<feature type="region of interest" description="Disordered" evidence="21">
    <location>
        <begin position="595"/>
        <end position="623"/>
    </location>
</feature>
<accession>A0A7J5YF39</accession>
<dbReference type="Pfam" id="PF00060">
    <property type="entry name" value="Lig_chan"/>
    <property type="match status" value="1"/>
</dbReference>
<dbReference type="FunFam" id="3.40.190.10:FF:000060">
    <property type="entry name" value="Glutamate receptor ionotropic, kainate 1"/>
    <property type="match status" value="1"/>
</dbReference>
<feature type="disulfide bond" evidence="19">
    <location>
        <begin position="388"/>
        <end position="464"/>
    </location>
</feature>
<dbReference type="SMART" id="SM00079">
    <property type="entry name" value="PBPe"/>
    <property type="match status" value="1"/>
</dbReference>
<protein>
    <recommendedName>
        <fullName evidence="20">Glutamate receptor</fullName>
    </recommendedName>
</protein>
<evidence type="ECO:0000313" key="24">
    <source>
        <dbReference type="EMBL" id="KAF3847753.1"/>
    </source>
</evidence>
<feature type="compositionally biased region" description="Basic and acidic residues" evidence="21">
    <location>
        <begin position="606"/>
        <end position="615"/>
    </location>
</feature>
<feature type="binding site" evidence="17">
    <location>
        <position position="160"/>
    </location>
    <ligand>
        <name>L-glutamate</name>
        <dbReference type="ChEBI" id="CHEBI:29985"/>
    </ligand>
</feature>
<dbReference type="Gene3D" id="3.40.50.2300">
    <property type="match status" value="1"/>
</dbReference>
<dbReference type="SMART" id="SM00918">
    <property type="entry name" value="Lig_chan-Glu_bd"/>
    <property type="match status" value="1"/>
</dbReference>
<dbReference type="GO" id="GO:0015276">
    <property type="term" value="F:ligand-gated monoatomic ion channel activity"/>
    <property type="evidence" value="ECO:0007669"/>
    <property type="project" value="InterPro"/>
</dbReference>
<keyword evidence="3 20" id="KW-0812">Transmembrane</keyword>
<feature type="site" description="Crucial to convey clamshell closure to channel opening" evidence="18">
    <location>
        <position position="306"/>
    </location>
</feature>
<keyword evidence="4" id="KW-0732">Signal</keyword>
<dbReference type="FunFam" id="1.10.287.70:FF:000010">
    <property type="entry name" value="Putative glutamate receptor ionotropic kainate 1"/>
    <property type="match status" value="1"/>
</dbReference>
<keyword evidence="19" id="KW-1015">Disulfide bond</keyword>
<keyword evidence="7 20" id="KW-0406">Ion transport</keyword>
<comment type="subcellular location">
    <subcellularLocation>
        <location evidence="15 20">Postsynaptic cell membrane</location>
        <topology evidence="15 20">Multi-pass membrane protein</topology>
    </subcellularLocation>
    <subcellularLocation>
        <location evidence="16">Presynaptic cell membrane</location>
        <topology evidence="16">Multi-pass membrane protein</topology>
    </subcellularLocation>
</comment>
<keyword evidence="13 20" id="KW-1071">Ligand-gated ion channel</keyword>
<evidence type="ECO:0000256" key="3">
    <source>
        <dbReference type="ARBA" id="ARBA00022692"/>
    </source>
</evidence>
<keyword evidence="1 20" id="KW-0813">Transport</keyword>
<evidence type="ECO:0000256" key="11">
    <source>
        <dbReference type="ARBA" id="ARBA00023257"/>
    </source>
</evidence>
<comment type="function">
    <text evidence="20">Receptor for glutamate that functions as a ligand-gated ion channel in the central nervous system and plays an important role in excitatory synaptic transmission. L-glutamate acts as an excitatory neurotransmitter at many synapses in the central nervous system.</text>
</comment>
<dbReference type="Gene3D" id="3.40.190.10">
    <property type="entry name" value="Periplasmic binding protein-like II"/>
    <property type="match status" value="1"/>
</dbReference>
<keyword evidence="5 20" id="KW-1133">Transmembrane helix</keyword>
<feature type="transmembrane region" description="Helical" evidence="20">
    <location>
        <begin position="200"/>
        <end position="219"/>
    </location>
</feature>
<evidence type="ECO:0000256" key="6">
    <source>
        <dbReference type="ARBA" id="ARBA00023018"/>
    </source>
</evidence>
<feature type="binding site" evidence="17">
    <location>
        <position position="327"/>
    </location>
    <ligand>
        <name>L-glutamate</name>
        <dbReference type="ChEBI" id="CHEBI:29985"/>
    </ligand>
</feature>
<keyword evidence="9 20" id="KW-0675">Receptor</keyword>
<dbReference type="InterPro" id="IPR028082">
    <property type="entry name" value="Peripla_BP_I"/>
</dbReference>
<dbReference type="GO" id="GO:0045211">
    <property type="term" value="C:postsynaptic membrane"/>
    <property type="evidence" value="ECO:0007669"/>
    <property type="project" value="UniProtKB-SubCell"/>
</dbReference>
<dbReference type="Pfam" id="PF10613">
    <property type="entry name" value="Lig_chan-Glu_bd"/>
    <property type="match status" value="1"/>
</dbReference>
<evidence type="ECO:0000256" key="17">
    <source>
        <dbReference type="PIRSR" id="PIRSR601508-1"/>
    </source>
</evidence>
<dbReference type="Proteomes" id="UP000518266">
    <property type="component" value="Unassembled WGS sequence"/>
</dbReference>
<keyword evidence="10" id="KW-0325">Glycoprotein</keyword>
<evidence type="ECO:0000256" key="7">
    <source>
        <dbReference type="ARBA" id="ARBA00023065"/>
    </source>
</evidence>
<evidence type="ECO:0000256" key="14">
    <source>
        <dbReference type="ARBA" id="ARBA00023303"/>
    </source>
</evidence>
<keyword evidence="12" id="KW-0966">Cell projection</keyword>
<dbReference type="AlphaFoldDB" id="A0A7J5YF39"/>
<evidence type="ECO:0000256" key="16">
    <source>
        <dbReference type="ARBA" id="ARBA00034107"/>
    </source>
</evidence>
<evidence type="ECO:0000256" key="10">
    <source>
        <dbReference type="ARBA" id="ARBA00023180"/>
    </source>
</evidence>
<dbReference type="InterPro" id="IPR015683">
    <property type="entry name" value="Ionotropic_Glu_rcpt"/>
</dbReference>
<evidence type="ECO:0000256" key="20">
    <source>
        <dbReference type="RuleBase" id="RU367118"/>
    </source>
</evidence>
<dbReference type="InterPro" id="IPR001320">
    <property type="entry name" value="Iontro_rcpt_C"/>
</dbReference>
<keyword evidence="8 20" id="KW-0472">Membrane</keyword>
<evidence type="ECO:0000256" key="13">
    <source>
        <dbReference type="ARBA" id="ARBA00023286"/>
    </source>
</evidence>
<feature type="domain" description="Ionotropic glutamate receptor L-glutamate and glycine-binding" evidence="23">
    <location>
        <begin position="80"/>
        <end position="144"/>
    </location>
</feature>
<keyword evidence="11 20" id="KW-0628">Postsynaptic cell membrane</keyword>
<evidence type="ECO:0000256" key="8">
    <source>
        <dbReference type="ARBA" id="ARBA00023136"/>
    </source>
</evidence>
<evidence type="ECO:0000256" key="2">
    <source>
        <dbReference type="ARBA" id="ARBA00022475"/>
    </source>
</evidence>
<dbReference type="SUPFAM" id="SSF53850">
    <property type="entry name" value="Periplasmic binding protein-like II"/>
    <property type="match status" value="1"/>
</dbReference>
<keyword evidence="2 20" id="KW-1003">Cell membrane</keyword>
<feature type="binding site" evidence="17">
    <location>
        <position position="376"/>
    </location>
    <ligand>
        <name>L-glutamate</name>
        <dbReference type="ChEBI" id="CHEBI:29985"/>
    </ligand>
</feature>
<evidence type="ECO:0000256" key="4">
    <source>
        <dbReference type="ARBA" id="ARBA00022729"/>
    </source>
</evidence>
<evidence type="ECO:0000313" key="25">
    <source>
        <dbReference type="Proteomes" id="UP000518266"/>
    </source>
</evidence>
<evidence type="ECO:0000256" key="19">
    <source>
        <dbReference type="PIRSR" id="PIRSR601508-3"/>
    </source>
</evidence>
<feature type="transmembrane region" description="Helical" evidence="20">
    <location>
        <begin position="483"/>
        <end position="509"/>
    </location>
</feature>
<dbReference type="InterPro" id="IPR019594">
    <property type="entry name" value="Glu/Gly-bd"/>
</dbReference>
<dbReference type="EMBL" id="JAAKFY010000013">
    <property type="protein sequence ID" value="KAF3847753.1"/>
    <property type="molecule type" value="Genomic_DNA"/>
</dbReference>
<reference evidence="24 25" key="1">
    <citation type="submission" date="2020-03" db="EMBL/GenBank/DDBJ databases">
        <title>Dissostichus mawsoni Genome sequencing and assembly.</title>
        <authorList>
            <person name="Park H."/>
        </authorList>
    </citation>
    <scope>NUCLEOTIDE SEQUENCE [LARGE SCALE GENOMIC DNA]</scope>
    <source>
        <strain evidence="24">DM0001</strain>
        <tissue evidence="24">Muscle</tissue>
    </source>
</reference>
<dbReference type="SUPFAM" id="SSF53822">
    <property type="entry name" value="Periplasmic binding protein-like I"/>
    <property type="match status" value="1"/>
</dbReference>
<evidence type="ECO:0000256" key="15">
    <source>
        <dbReference type="ARBA" id="ARBA00034104"/>
    </source>
</evidence>
<dbReference type="InterPro" id="IPR001508">
    <property type="entry name" value="Iono_Glu_rcpt_met"/>
</dbReference>
<feature type="transmembrane region" description="Helical" evidence="20">
    <location>
        <begin position="277"/>
        <end position="299"/>
    </location>
</feature>
<comment type="similarity">
    <text evidence="20">Belongs to the glutamate-gated ion channel (TC 1.A.10.1) family.</text>
</comment>
<dbReference type="OrthoDB" id="5984008at2759"/>
<keyword evidence="14 20" id="KW-0407">Ion channel</keyword>
<sequence>MNYLRMVELEGLTGHIEFNSKGQRSNYVLRIMQNSKDGLRQIGLWHSEGGLSMERKLPSINVTDTLFNTTLTITTILENPYVMLRPNHQELEGNDRYEGFCVDMLKELADILKFKYRIRLVGDGLYGVPGANGSWTGMVGELISRKADLAVAGLTITAEREKVIDFSKPYMTLGISIMYRVHLGRRPGYFSFLDPFSPGVWLFMLLAYLAVSCVLFLVARLTPYEWYNPHPCLKGRCNLLINQYSLGNSFWFPVGGFMQQGSTIAPRALSTRCVSGVWWAFTLIIISSYTANLAAFLTVQRMEVPIESVDDLADQTAIEYGTMHGGSTMTFFQNSRYQTYQRMWNFMHSKQPSVFVKSTEEGIARVLNSNYAYLLESTMNEYYRQRNCNLTQIGGLLDTKGYGIGMPPGSVYRDDVWDGGKCPKEEDHRAKGLSLVNVHLLEPQLYFRLCVFNVFNFLLSPSSCHFHFSYHTCLSPGLGMENIGGIFVVLVCGLLVAIFMAVLEFVWMLRQAPGNEVRRRRAASTLRPRPLPLEERRARAAAVSLSNGKLCGGTGLPEPLSHRLAQEAALVARGCSHIRICPDCRRFQGLRMHPGGAIGALPSPTHSEESIEWDKTTNSSEPE</sequence>
<evidence type="ECO:0000256" key="21">
    <source>
        <dbReference type="SAM" id="MobiDB-lite"/>
    </source>
</evidence>
<evidence type="ECO:0000259" key="23">
    <source>
        <dbReference type="SMART" id="SM00918"/>
    </source>
</evidence>
<feature type="domain" description="Ionotropic glutamate receptor C-terminal" evidence="22">
    <location>
        <begin position="70"/>
        <end position="419"/>
    </location>
</feature>
<comment type="caution">
    <text evidence="24">The sequence shown here is derived from an EMBL/GenBank/DDBJ whole genome shotgun (WGS) entry which is preliminary data.</text>
</comment>
<evidence type="ECO:0000256" key="1">
    <source>
        <dbReference type="ARBA" id="ARBA00022448"/>
    </source>
</evidence>
<evidence type="ECO:0000256" key="18">
    <source>
        <dbReference type="PIRSR" id="PIRSR601508-2"/>
    </source>
</evidence>
<feature type="binding site" evidence="17">
    <location>
        <position position="155"/>
    </location>
    <ligand>
        <name>L-glutamate</name>
        <dbReference type="ChEBI" id="CHEBI:29985"/>
    </ligand>
</feature>
<dbReference type="FunFam" id="3.40.190.10:FF:000072">
    <property type="entry name" value="glutamate receptor ionotropic, kainate 4"/>
    <property type="match status" value="1"/>
</dbReference>
<dbReference type="Gene3D" id="1.10.287.70">
    <property type="match status" value="1"/>
</dbReference>
<dbReference type="PRINTS" id="PR00177">
    <property type="entry name" value="NMDARECEPTOR"/>
</dbReference>
<dbReference type="GO" id="GO:0042734">
    <property type="term" value="C:presynaptic membrane"/>
    <property type="evidence" value="ECO:0007669"/>
    <property type="project" value="UniProtKB-SubCell"/>
</dbReference>
<evidence type="ECO:0000259" key="22">
    <source>
        <dbReference type="SMART" id="SM00079"/>
    </source>
</evidence>
<keyword evidence="6 20" id="KW-0770">Synapse</keyword>
<dbReference type="GO" id="GO:0038023">
    <property type="term" value="F:signaling receptor activity"/>
    <property type="evidence" value="ECO:0007669"/>
    <property type="project" value="InterPro"/>
</dbReference>
<organism evidence="24 25">
    <name type="scientific">Dissostichus mawsoni</name>
    <name type="common">Antarctic cod</name>
    <dbReference type="NCBI Taxonomy" id="36200"/>
    <lineage>
        <taxon>Eukaryota</taxon>
        <taxon>Metazoa</taxon>
        <taxon>Chordata</taxon>
        <taxon>Craniata</taxon>
        <taxon>Vertebrata</taxon>
        <taxon>Euteleostomi</taxon>
        <taxon>Actinopterygii</taxon>
        <taxon>Neopterygii</taxon>
        <taxon>Teleostei</taxon>
        <taxon>Neoteleostei</taxon>
        <taxon>Acanthomorphata</taxon>
        <taxon>Eupercaria</taxon>
        <taxon>Perciformes</taxon>
        <taxon>Notothenioidei</taxon>
        <taxon>Nototheniidae</taxon>
        <taxon>Dissostichus</taxon>
    </lineage>
</organism>
<gene>
    <name evidence="24" type="ORF">F7725_020781</name>
</gene>
<proteinExistence type="inferred from homology"/>
<evidence type="ECO:0000256" key="12">
    <source>
        <dbReference type="ARBA" id="ARBA00023273"/>
    </source>
</evidence>
<dbReference type="PANTHER" id="PTHR18966">
    <property type="entry name" value="IONOTROPIC GLUTAMATE RECEPTOR"/>
    <property type="match status" value="1"/>
</dbReference>
<feature type="binding site" evidence="17">
    <location>
        <position position="328"/>
    </location>
    <ligand>
        <name>L-glutamate</name>
        <dbReference type="ChEBI" id="CHEBI:29985"/>
    </ligand>
</feature>
<evidence type="ECO:0000256" key="9">
    <source>
        <dbReference type="ARBA" id="ARBA00023170"/>
    </source>
</evidence>